<evidence type="ECO:0000256" key="1">
    <source>
        <dbReference type="ARBA" id="ARBA00022553"/>
    </source>
</evidence>
<dbReference type="Gene3D" id="3.40.50.2300">
    <property type="match status" value="1"/>
</dbReference>
<dbReference type="PRINTS" id="PR00038">
    <property type="entry name" value="HTHLUXR"/>
</dbReference>
<evidence type="ECO:0000313" key="7">
    <source>
        <dbReference type="EMBL" id="MFB9838063.1"/>
    </source>
</evidence>
<proteinExistence type="predicted"/>
<comment type="caution">
    <text evidence="7">The sequence shown here is derived from an EMBL/GenBank/DDBJ whole genome shotgun (WGS) entry which is preliminary data.</text>
</comment>
<feature type="domain" description="HTH luxR-type" evidence="5">
    <location>
        <begin position="161"/>
        <end position="226"/>
    </location>
</feature>
<gene>
    <name evidence="7" type="ORF">ACFFNX_38465</name>
</gene>
<dbReference type="InterPro" id="IPR001789">
    <property type="entry name" value="Sig_transdc_resp-reg_receiver"/>
</dbReference>
<evidence type="ECO:0000256" key="2">
    <source>
        <dbReference type="ARBA" id="ARBA00023125"/>
    </source>
</evidence>
<dbReference type="PROSITE" id="PS50110">
    <property type="entry name" value="RESPONSE_REGULATORY"/>
    <property type="match status" value="1"/>
</dbReference>
<dbReference type="PANTHER" id="PTHR43214">
    <property type="entry name" value="TWO-COMPONENT RESPONSE REGULATOR"/>
    <property type="match status" value="1"/>
</dbReference>
<dbReference type="InterPro" id="IPR000792">
    <property type="entry name" value="Tscrpt_reg_LuxR_C"/>
</dbReference>
<protein>
    <submittedName>
        <fullName evidence="7">Response regulator transcription factor</fullName>
    </submittedName>
</protein>
<dbReference type="RefSeq" id="WP_378211036.1">
    <property type="nucleotide sequence ID" value="NZ_JBHLZP010000459.1"/>
</dbReference>
<dbReference type="InterPro" id="IPR058245">
    <property type="entry name" value="NreC/VraR/RcsB-like_REC"/>
</dbReference>
<dbReference type="Gene3D" id="1.10.10.10">
    <property type="entry name" value="Winged helix-like DNA-binding domain superfamily/Winged helix DNA-binding domain"/>
    <property type="match status" value="1"/>
</dbReference>
<dbReference type="CDD" id="cd06170">
    <property type="entry name" value="LuxR_C_like"/>
    <property type="match status" value="1"/>
</dbReference>
<dbReference type="SUPFAM" id="SSF46894">
    <property type="entry name" value="C-terminal effector domain of the bipartite response regulators"/>
    <property type="match status" value="1"/>
</dbReference>
<dbReference type="PANTHER" id="PTHR43214:SF42">
    <property type="entry name" value="TRANSCRIPTIONAL REGULATORY PROTEIN DESR"/>
    <property type="match status" value="1"/>
</dbReference>
<dbReference type="Pfam" id="PF00072">
    <property type="entry name" value="Response_reg"/>
    <property type="match status" value="1"/>
</dbReference>
<evidence type="ECO:0000256" key="3">
    <source>
        <dbReference type="PROSITE-ProRule" id="PRU00169"/>
    </source>
</evidence>
<dbReference type="SMART" id="SM00421">
    <property type="entry name" value="HTH_LUXR"/>
    <property type="match status" value="1"/>
</dbReference>
<reference evidence="7 8" key="1">
    <citation type="submission" date="2024-09" db="EMBL/GenBank/DDBJ databases">
        <authorList>
            <person name="Sun Q."/>
            <person name="Mori K."/>
        </authorList>
    </citation>
    <scope>NUCLEOTIDE SEQUENCE [LARGE SCALE GENOMIC DNA]</scope>
    <source>
        <strain evidence="7 8">TBRC 0563</strain>
    </source>
</reference>
<dbReference type="InterPro" id="IPR039420">
    <property type="entry name" value="WalR-like"/>
</dbReference>
<evidence type="ECO:0000256" key="4">
    <source>
        <dbReference type="SAM" id="MobiDB-lite"/>
    </source>
</evidence>
<dbReference type="CDD" id="cd17535">
    <property type="entry name" value="REC_NarL-like"/>
    <property type="match status" value="1"/>
</dbReference>
<dbReference type="InterPro" id="IPR011006">
    <property type="entry name" value="CheY-like_superfamily"/>
</dbReference>
<dbReference type="Pfam" id="PF00196">
    <property type="entry name" value="GerE"/>
    <property type="match status" value="1"/>
</dbReference>
<dbReference type="InterPro" id="IPR016032">
    <property type="entry name" value="Sig_transdc_resp-reg_C-effctor"/>
</dbReference>
<feature type="region of interest" description="Disordered" evidence="4">
    <location>
        <begin position="1"/>
        <end position="25"/>
    </location>
</feature>
<evidence type="ECO:0000259" key="6">
    <source>
        <dbReference type="PROSITE" id="PS50110"/>
    </source>
</evidence>
<dbReference type="Proteomes" id="UP001589627">
    <property type="component" value="Unassembled WGS sequence"/>
</dbReference>
<dbReference type="EMBL" id="JBHLZP010000459">
    <property type="protein sequence ID" value="MFB9838063.1"/>
    <property type="molecule type" value="Genomic_DNA"/>
</dbReference>
<evidence type="ECO:0000259" key="5">
    <source>
        <dbReference type="PROSITE" id="PS50043"/>
    </source>
</evidence>
<dbReference type="SMART" id="SM00448">
    <property type="entry name" value="REC"/>
    <property type="match status" value="1"/>
</dbReference>
<dbReference type="PROSITE" id="PS50043">
    <property type="entry name" value="HTH_LUXR_2"/>
    <property type="match status" value="1"/>
</dbReference>
<name>A0ABV5YSQ5_9ACTN</name>
<feature type="domain" description="Response regulatory" evidence="6">
    <location>
        <begin position="30"/>
        <end position="146"/>
    </location>
</feature>
<sequence>MTADRPGWSAPSAHESPGEEPAAGGPCRLRVLVAEDAYLRSDALAALVREQAGADVVAHATTGHAVLAAAAEHDPDVAVLDVDLLGVDAFTVIERLRTLRPDCGIIAMTGVANPGHLRRALAANVTGLIVKSAPAGDLLHAIGRVRDGDRVIDHRLALAALDATPTPLTPQETEILRRYAEGNDIAEVATQVFLSEGTVRNYLRSAAKKLGARNRAHAILIAVKAGWI</sequence>
<keyword evidence="1 3" id="KW-0597">Phosphoprotein</keyword>
<feature type="modified residue" description="4-aspartylphosphate" evidence="3">
    <location>
        <position position="81"/>
    </location>
</feature>
<keyword evidence="8" id="KW-1185">Reference proteome</keyword>
<organism evidence="7 8">
    <name type="scientific">Actinoallomurus acaciae</name>
    <dbReference type="NCBI Taxonomy" id="502577"/>
    <lineage>
        <taxon>Bacteria</taxon>
        <taxon>Bacillati</taxon>
        <taxon>Actinomycetota</taxon>
        <taxon>Actinomycetes</taxon>
        <taxon>Streptosporangiales</taxon>
        <taxon>Thermomonosporaceae</taxon>
        <taxon>Actinoallomurus</taxon>
    </lineage>
</organism>
<evidence type="ECO:0000313" key="8">
    <source>
        <dbReference type="Proteomes" id="UP001589627"/>
    </source>
</evidence>
<keyword evidence="2" id="KW-0238">DNA-binding</keyword>
<dbReference type="InterPro" id="IPR036388">
    <property type="entry name" value="WH-like_DNA-bd_sf"/>
</dbReference>
<dbReference type="SUPFAM" id="SSF52172">
    <property type="entry name" value="CheY-like"/>
    <property type="match status" value="1"/>
</dbReference>
<accession>A0ABV5YSQ5</accession>